<dbReference type="Proteomes" id="UP001595868">
    <property type="component" value="Unassembled WGS sequence"/>
</dbReference>
<dbReference type="Gene3D" id="1.10.10.10">
    <property type="entry name" value="Winged helix-like DNA-binding domain superfamily/Winged helix DNA-binding domain"/>
    <property type="match status" value="1"/>
</dbReference>
<dbReference type="InterPro" id="IPR051011">
    <property type="entry name" value="Metal_resp_trans_reg"/>
</dbReference>
<dbReference type="PANTHER" id="PTHR43132:SF8">
    <property type="entry name" value="HTH-TYPE TRANSCRIPTIONAL REGULATOR KMTR"/>
    <property type="match status" value="1"/>
</dbReference>
<evidence type="ECO:0000313" key="7">
    <source>
        <dbReference type="Proteomes" id="UP001595868"/>
    </source>
</evidence>
<evidence type="ECO:0000256" key="2">
    <source>
        <dbReference type="ARBA" id="ARBA00023125"/>
    </source>
</evidence>
<evidence type="ECO:0000313" key="6">
    <source>
        <dbReference type="EMBL" id="MFC4109985.1"/>
    </source>
</evidence>
<feature type="domain" description="HTH arsR-type" evidence="4">
    <location>
        <begin position="260"/>
        <end position="336"/>
    </location>
</feature>
<evidence type="ECO:0000256" key="3">
    <source>
        <dbReference type="ARBA" id="ARBA00023163"/>
    </source>
</evidence>
<keyword evidence="2" id="KW-0238">DNA-binding</keyword>
<protein>
    <submittedName>
        <fullName evidence="6">ArsR/SmtB family transcription factor</fullName>
    </submittedName>
</protein>
<organism evidence="6 7">
    <name type="scientific">Micromonospora zhanjiangensis</name>
    <dbReference type="NCBI Taxonomy" id="1522057"/>
    <lineage>
        <taxon>Bacteria</taxon>
        <taxon>Bacillati</taxon>
        <taxon>Actinomycetota</taxon>
        <taxon>Actinomycetes</taxon>
        <taxon>Micromonosporales</taxon>
        <taxon>Micromonosporaceae</taxon>
        <taxon>Micromonospora</taxon>
    </lineage>
</organism>
<gene>
    <name evidence="6" type="ORF">ACFOX0_29175</name>
</gene>
<accession>A0ABV8KVV2</accession>
<feature type="domain" description="HTH crp-type" evidence="5">
    <location>
        <begin position="274"/>
        <end position="322"/>
    </location>
</feature>
<dbReference type="InterPro" id="IPR036388">
    <property type="entry name" value="WH-like_DNA-bd_sf"/>
</dbReference>
<evidence type="ECO:0000259" key="5">
    <source>
        <dbReference type="SMART" id="SM00419"/>
    </source>
</evidence>
<dbReference type="RefSeq" id="WP_377552077.1">
    <property type="nucleotide sequence ID" value="NZ_JBHSBN010000031.1"/>
</dbReference>
<dbReference type="CDD" id="cd00090">
    <property type="entry name" value="HTH_ARSR"/>
    <property type="match status" value="1"/>
</dbReference>
<dbReference type="InterPro" id="IPR001845">
    <property type="entry name" value="HTH_ArsR_DNA-bd_dom"/>
</dbReference>
<dbReference type="InterPro" id="IPR012318">
    <property type="entry name" value="HTH_CRP"/>
</dbReference>
<evidence type="ECO:0000256" key="1">
    <source>
        <dbReference type="ARBA" id="ARBA00023015"/>
    </source>
</evidence>
<proteinExistence type="predicted"/>
<evidence type="ECO:0000259" key="4">
    <source>
        <dbReference type="SMART" id="SM00418"/>
    </source>
</evidence>
<keyword evidence="3" id="KW-0804">Transcription</keyword>
<dbReference type="SMART" id="SM00419">
    <property type="entry name" value="HTH_CRP"/>
    <property type="match status" value="1"/>
</dbReference>
<dbReference type="PANTHER" id="PTHR43132">
    <property type="entry name" value="ARSENICAL RESISTANCE OPERON REPRESSOR ARSR-RELATED"/>
    <property type="match status" value="1"/>
</dbReference>
<name>A0ABV8KVV2_9ACTN</name>
<dbReference type="EMBL" id="JBHSBN010000031">
    <property type="protein sequence ID" value="MFC4109985.1"/>
    <property type="molecule type" value="Genomic_DNA"/>
</dbReference>
<dbReference type="Pfam" id="PF12840">
    <property type="entry name" value="HTH_20"/>
    <property type="match status" value="1"/>
</dbReference>
<keyword evidence="7" id="KW-1185">Reference proteome</keyword>
<comment type="caution">
    <text evidence="6">The sequence shown here is derived from an EMBL/GenBank/DDBJ whole genome shotgun (WGS) entry which is preliminary data.</text>
</comment>
<dbReference type="InterPro" id="IPR036390">
    <property type="entry name" value="WH_DNA-bd_sf"/>
</dbReference>
<dbReference type="SMART" id="SM00418">
    <property type="entry name" value="HTH_ARSR"/>
    <property type="match status" value="1"/>
</dbReference>
<reference evidence="7" key="1">
    <citation type="journal article" date="2019" name="Int. J. Syst. Evol. Microbiol.">
        <title>The Global Catalogue of Microorganisms (GCM) 10K type strain sequencing project: providing services to taxonomists for standard genome sequencing and annotation.</title>
        <authorList>
            <consortium name="The Broad Institute Genomics Platform"/>
            <consortium name="The Broad Institute Genome Sequencing Center for Infectious Disease"/>
            <person name="Wu L."/>
            <person name="Ma J."/>
        </authorList>
    </citation>
    <scope>NUCLEOTIDE SEQUENCE [LARGE SCALE GENOMIC DNA]</scope>
    <source>
        <strain evidence="7">2902at01</strain>
    </source>
</reference>
<dbReference type="SUPFAM" id="SSF46785">
    <property type="entry name" value="Winged helix' DNA-binding domain"/>
    <property type="match status" value="1"/>
</dbReference>
<keyword evidence="1" id="KW-0805">Transcription regulation</keyword>
<sequence>MIRIELDEPTLSRTRIATSPLWEVVTSLYLLHRNPGDTVGWPYDGWARHARQVLAEVPETAPVRLWFAAGSRSPDFLSPIPPVPTPTLAEELAVLRATSAETVAEFLPRYYPDGPPDWIRPFRDDPADAFGRLADGVEAYWAAAIAPWWPAMRAALDEEVLHRARALAADGPDALLADLHDRVRWERPVLTLVKPLEQRFAAVNQRLLLIPLIFSRGALTCSTDHPEVVAVSYQARGAALLAGQPASGGHGPEPAALGPDPLTILVGRGRATVLRALTRPATTAGLAATLGLAPSTISEHLTALVAAGVVNRRRAGRRVLYALEPAGVALVSLIGPATGDRQASA</sequence>
<dbReference type="InterPro" id="IPR011991">
    <property type="entry name" value="ArsR-like_HTH"/>
</dbReference>